<protein>
    <submittedName>
        <fullName evidence="1">Uncharacterized protein</fullName>
    </submittedName>
</protein>
<accession>A0A3M8DZS1</accession>
<evidence type="ECO:0000313" key="2">
    <source>
        <dbReference type="Proteomes" id="UP000271031"/>
    </source>
</evidence>
<comment type="caution">
    <text evidence="1">The sequence shown here is derived from an EMBL/GenBank/DDBJ whole genome shotgun (WGS) entry which is preliminary data.</text>
</comment>
<gene>
    <name evidence="1" type="ORF">EDM56_01930</name>
</gene>
<keyword evidence="2" id="KW-1185">Reference proteome</keyword>
<sequence>MNGRVIFLQLDQWRLRFLHLDIDQLKDNQRDYVKLWIDPFYRLVRRNPPLWYSRLLLESMIEVYHSWYRELSRLNEPFYLKIWLYHPNFINSQIVVAIRDCLHNYDNVFDKSNEVKEFPYKALGNQEILGQFLWELHIDSDNYWISDILEDIQLGFKTEKQVETLKRRAYKSETVEVSYGKDELYKIKVGDIWVGQSKQG</sequence>
<organism evidence="1 2">
    <name type="scientific">Brevibacillus fluminis</name>
    <dbReference type="NCBI Taxonomy" id="511487"/>
    <lineage>
        <taxon>Bacteria</taxon>
        <taxon>Bacillati</taxon>
        <taxon>Bacillota</taxon>
        <taxon>Bacilli</taxon>
        <taxon>Bacillales</taxon>
        <taxon>Paenibacillaceae</taxon>
        <taxon>Brevibacillus</taxon>
    </lineage>
</organism>
<dbReference type="AlphaFoldDB" id="A0A3M8DZS1"/>
<dbReference type="OrthoDB" id="6656969at2"/>
<name>A0A3M8DZS1_9BACL</name>
<evidence type="ECO:0000313" key="1">
    <source>
        <dbReference type="EMBL" id="RNB92477.1"/>
    </source>
</evidence>
<reference evidence="1 2" key="1">
    <citation type="submission" date="2018-10" db="EMBL/GenBank/DDBJ databases">
        <title>Phylogenomics of Brevibacillus.</title>
        <authorList>
            <person name="Dunlap C."/>
        </authorList>
    </citation>
    <scope>NUCLEOTIDE SEQUENCE [LARGE SCALE GENOMIC DNA]</scope>
    <source>
        <strain evidence="1 2">JCM 15716</strain>
    </source>
</reference>
<dbReference type="Proteomes" id="UP000271031">
    <property type="component" value="Unassembled WGS sequence"/>
</dbReference>
<proteinExistence type="predicted"/>
<dbReference type="EMBL" id="RHHQ01000003">
    <property type="protein sequence ID" value="RNB92477.1"/>
    <property type="molecule type" value="Genomic_DNA"/>
</dbReference>